<accession>A0A1H4GWU7</accession>
<dbReference type="PANTHER" id="PTHR37312:SF1">
    <property type="entry name" value="MEMBRANE-BOUND ACYLTRANSFERASE YKRP-RELATED"/>
    <property type="match status" value="1"/>
</dbReference>
<feature type="transmembrane region" description="Helical" evidence="1">
    <location>
        <begin position="252"/>
        <end position="277"/>
    </location>
</feature>
<dbReference type="GO" id="GO:0016747">
    <property type="term" value="F:acyltransferase activity, transferring groups other than amino-acyl groups"/>
    <property type="evidence" value="ECO:0007669"/>
    <property type="project" value="InterPro"/>
</dbReference>
<evidence type="ECO:0000313" key="3">
    <source>
        <dbReference type="EMBL" id="SEB14035.1"/>
    </source>
</evidence>
<evidence type="ECO:0000256" key="1">
    <source>
        <dbReference type="SAM" id="Phobius"/>
    </source>
</evidence>
<dbReference type="AlphaFoldDB" id="A0A1H4GWU7"/>
<protein>
    <submittedName>
        <fullName evidence="3">Fucose 4-O-acetylase</fullName>
    </submittedName>
</protein>
<feature type="transmembrane region" description="Helical" evidence="1">
    <location>
        <begin position="35"/>
        <end position="52"/>
    </location>
</feature>
<evidence type="ECO:0000259" key="2">
    <source>
        <dbReference type="Pfam" id="PF01757"/>
    </source>
</evidence>
<feature type="transmembrane region" description="Helical" evidence="1">
    <location>
        <begin position="289"/>
        <end position="310"/>
    </location>
</feature>
<evidence type="ECO:0000313" key="4">
    <source>
        <dbReference type="Proteomes" id="UP000183040"/>
    </source>
</evidence>
<dbReference type="EMBL" id="FNRP01000037">
    <property type="protein sequence ID" value="SEB14035.1"/>
    <property type="molecule type" value="Genomic_DNA"/>
</dbReference>
<keyword evidence="1" id="KW-0812">Transmembrane</keyword>
<name>A0A1H4GWU7_9BACE</name>
<reference evidence="3 4" key="1">
    <citation type="submission" date="2016-10" db="EMBL/GenBank/DDBJ databases">
        <authorList>
            <person name="de Groot N.N."/>
        </authorList>
    </citation>
    <scope>NUCLEOTIDE SEQUENCE [LARGE SCALE GENOMIC DNA]</scope>
    <source>
        <strain evidence="3 4">NLAE-zl-G339</strain>
    </source>
</reference>
<feature type="transmembrane region" description="Helical" evidence="1">
    <location>
        <begin position="186"/>
        <end position="204"/>
    </location>
</feature>
<feature type="transmembrane region" description="Helical" evidence="1">
    <location>
        <begin position="148"/>
        <end position="165"/>
    </location>
</feature>
<dbReference type="PANTHER" id="PTHR37312">
    <property type="entry name" value="MEMBRANE-BOUND ACYLTRANSFERASE YKRP-RELATED"/>
    <property type="match status" value="1"/>
</dbReference>
<keyword evidence="1" id="KW-0472">Membrane</keyword>
<proteinExistence type="predicted"/>
<feature type="domain" description="Acyltransferase 3" evidence="2">
    <location>
        <begin position="4"/>
        <end position="301"/>
    </location>
</feature>
<dbReference type="InterPro" id="IPR002656">
    <property type="entry name" value="Acyl_transf_3_dom"/>
</dbReference>
<feature type="transmembrane region" description="Helical" evidence="1">
    <location>
        <begin position="216"/>
        <end position="240"/>
    </location>
</feature>
<feature type="transmembrane region" description="Helical" evidence="1">
    <location>
        <begin position="12"/>
        <end position="29"/>
    </location>
</feature>
<feature type="transmembrane region" description="Helical" evidence="1">
    <location>
        <begin position="64"/>
        <end position="82"/>
    </location>
</feature>
<keyword evidence="1" id="KW-1133">Transmembrane helix</keyword>
<feature type="transmembrane region" description="Helical" evidence="1">
    <location>
        <begin position="102"/>
        <end position="120"/>
    </location>
</feature>
<feature type="transmembrane region" description="Helical" evidence="1">
    <location>
        <begin position="125"/>
        <end position="142"/>
    </location>
</feature>
<dbReference type="Pfam" id="PF01757">
    <property type="entry name" value="Acyl_transf_3"/>
    <property type="match status" value="1"/>
</dbReference>
<sequence length="323" mass="37120">MRIDSLDILKGIGIILVVVGHMIGNQLYIRPWIYAFHMPLFFMLSGYCFNIAKHPQLLPFAVSRVWTLLVPCVLYTVVSLVVSPEYICEGRYYELKTLLPGALWFLPILFIVEVLGYNVARFRGVVKIFVILLCVVLAAYFRFREFPLTYRLIQIPMCLLFYLIGNSLRKYAIVERFLMNSNWMPWWKYCLLGLLGCVLAYVYVRTDALKHNQEILNYFEIGMVLACFSAIVGVASFSVFSLKRMPKLGNVLIYIGRNTLIIMSVQGIFISLADYFLRPLIPSFAIGKLVQFIFVFSCCLIMIPLINKYIPVLAGKGIKHRSL</sequence>
<dbReference type="Proteomes" id="UP000183040">
    <property type="component" value="Unassembled WGS sequence"/>
</dbReference>
<dbReference type="RefSeq" id="WP_074708498.1">
    <property type="nucleotide sequence ID" value="NZ_FNRP01000037.1"/>
</dbReference>
<organism evidence="3 4">
    <name type="scientific">Bacteroides xylanisolvens</name>
    <dbReference type="NCBI Taxonomy" id="371601"/>
    <lineage>
        <taxon>Bacteria</taxon>
        <taxon>Pseudomonadati</taxon>
        <taxon>Bacteroidota</taxon>
        <taxon>Bacteroidia</taxon>
        <taxon>Bacteroidales</taxon>
        <taxon>Bacteroidaceae</taxon>
        <taxon>Bacteroides</taxon>
    </lineage>
</organism>
<gene>
    <name evidence="3" type="ORF">SAMN04487924_13725</name>
</gene>
<dbReference type="InterPro" id="IPR052734">
    <property type="entry name" value="Nod_factor_acetyltransferase"/>
</dbReference>